<dbReference type="PROSITE" id="PS50112">
    <property type="entry name" value="PAS"/>
    <property type="match status" value="2"/>
</dbReference>
<dbReference type="EMBL" id="BMYK01000012">
    <property type="protein sequence ID" value="GHC89416.1"/>
    <property type="molecule type" value="Genomic_DNA"/>
</dbReference>
<evidence type="ECO:0000256" key="9">
    <source>
        <dbReference type="ARBA" id="ARBA00023136"/>
    </source>
</evidence>
<dbReference type="Pfam" id="PF00072">
    <property type="entry name" value="Response_reg"/>
    <property type="match status" value="1"/>
</dbReference>
<keyword evidence="4 10" id="KW-0597">Phosphoprotein</keyword>
<evidence type="ECO:0000256" key="7">
    <source>
        <dbReference type="ARBA" id="ARBA00022777"/>
    </source>
</evidence>
<dbReference type="InterPro" id="IPR006189">
    <property type="entry name" value="CHASE_dom"/>
</dbReference>
<evidence type="ECO:0000256" key="1">
    <source>
        <dbReference type="ARBA" id="ARBA00000085"/>
    </source>
</evidence>
<dbReference type="EC" id="2.7.13.3" evidence="3"/>
<dbReference type="PROSITE" id="PS51257">
    <property type="entry name" value="PROKAR_LIPOPROTEIN"/>
    <property type="match status" value="1"/>
</dbReference>
<evidence type="ECO:0000256" key="8">
    <source>
        <dbReference type="ARBA" id="ARBA00022989"/>
    </source>
</evidence>
<feature type="domain" description="PAC" evidence="15">
    <location>
        <begin position="404"/>
        <end position="457"/>
    </location>
</feature>
<keyword evidence="7 17" id="KW-0418">Kinase</keyword>
<dbReference type="CDD" id="cd00130">
    <property type="entry name" value="PAS"/>
    <property type="match status" value="3"/>
</dbReference>
<dbReference type="InterPro" id="IPR003661">
    <property type="entry name" value="HisK_dim/P_dom"/>
</dbReference>
<evidence type="ECO:0000259" key="12">
    <source>
        <dbReference type="PROSITE" id="PS50109"/>
    </source>
</evidence>
<organism evidence="17 18">
    <name type="scientific">Pseudorhodoferax aquiterrae</name>
    <dbReference type="NCBI Taxonomy" id="747304"/>
    <lineage>
        <taxon>Bacteria</taxon>
        <taxon>Pseudomonadati</taxon>
        <taxon>Pseudomonadota</taxon>
        <taxon>Betaproteobacteria</taxon>
        <taxon>Burkholderiales</taxon>
        <taxon>Comamonadaceae</taxon>
    </lineage>
</organism>
<dbReference type="InterPro" id="IPR011006">
    <property type="entry name" value="CheY-like_superfamily"/>
</dbReference>
<dbReference type="PROSITE" id="PS50110">
    <property type="entry name" value="RESPONSE_REGULATORY"/>
    <property type="match status" value="1"/>
</dbReference>
<dbReference type="InterPro" id="IPR035965">
    <property type="entry name" value="PAS-like_dom_sf"/>
</dbReference>
<dbReference type="RefSeq" id="WP_189688410.1">
    <property type="nucleotide sequence ID" value="NZ_BMYK01000012.1"/>
</dbReference>
<evidence type="ECO:0000259" key="14">
    <source>
        <dbReference type="PROSITE" id="PS50112"/>
    </source>
</evidence>
<dbReference type="NCBIfam" id="TIGR00229">
    <property type="entry name" value="sensory_box"/>
    <property type="match status" value="2"/>
</dbReference>
<dbReference type="SMART" id="SM00086">
    <property type="entry name" value="PAC"/>
    <property type="match status" value="3"/>
</dbReference>
<proteinExistence type="predicted"/>
<evidence type="ECO:0000259" key="13">
    <source>
        <dbReference type="PROSITE" id="PS50110"/>
    </source>
</evidence>
<feature type="domain" description="PAC" evidence="15">
    <location>
        <begin position="528"/>
        <end position="578"/>
    </location>
</feature>
<dbReference type="Gene3D" id="3.30.565.10">
    <property type="entry name" value="Histidine kinase-like ATPase, C-terminal domain"/>
    <property type="match status" value="1"/>
</dbReference>
<dbReference type="Pfam" id="PF03924">
    <property type="entry name" value="CHASE"/>
    <property type="match status" value="1"/>
</dbReference>
<dbReference type="Pfam" id="PF00512">
    <property type="entry name" value="HisKA"/>
    <property type="match status" value="1"/>
</dbReference>
<comment type="caution">
    <text evidence="17">The sequence shown here is derived from an EMBL/GenBank/DDBJ whole genome shotgun (WGS) entry which is preliminary data.</text>
</comment>
<evidence type="ECO:0000256" key="2">
    <source>
        <dbReference type="ARBA" id="ARBA00004370"/>
    </source>
</evidence>
<evidence type="ECO:0000313" key="17">
    <source>
        <dbReference type="EMBL" id="GHC89416.1"/>
    </source>
</evidence>
<dbReference type="PRINTS" id="PR00344">
    <property type="entry name" value="BCTRLSENSOR"/>
</dbReference>
<feature type="domain" description="PAS" evidence="14">
    <location>
        <begin position="451"/>
        <end position="504"/>
    </location>
</feature>
<evidence type="ECO:0000256" key="5">
    <source>
        <dbReference type="ARBA" id="ARBA00022679"/>
    </source>
</evidence>
<dbReference type="CDD" id="cd00082">
    <property type="entry name" value="HisKA"/>
    <property type="match status" value="1"/>
</dbReference>
<dbReference type="CDD" id="cd16922">
    <property type="entry name" value="HATPase_EvgS-ArcB-TorS-like"/>
    <property type="match status" value="1"/>
</dbReference>
<dbReference type="Gene3D" id="1.10.287.130">
    <property type="match status" value="1"/>
</dbReference>
<dbReference type="Gene3D" id="3.30.450.350">
    <property type="entry name" value="CHASE domain"/>
    <property type="match status" value="1"/>
</dbReference>
<dbReference type="InterPro" id="IPR036890">
    <property type="entry name" value="HATPase_C_sf"/>
</dbReference>
<dbReference type="SMART" id="SM00388">
    <property type="entry name" value="HisKA"/>
    <property type="match status" value="1"/>
</dbReference>
<feature type="chain" id="PRO_5046770319" description="histidine kinase" evidence="11">
    <location>
        <begin position="23"/>
        <end position="1238"/>
    </location>
</feature>
<dbReference type="Gene3D" id="2.10.70.100">
    <property type="match status" value="1"/>
</dbReference>
<evidence type="ECO:0000256" key="4">
    <source>
        <dbReference type="ARBA" id="ARBA00022553"/>
    </source>
</evidence>
<sequence>MRSPSAPWVWSLVALAMGCALALAEAQRTTAVQQTLREQRFDALVERATNELRQRLNVYEYGLRGTRGAVISAGSEQITRARFRRYAESRELEREFPGARGFGFVRRVPQAQLQDFLARARAERPGFRVQQQGAHGDDLLVIQYIEPEAQNREAVGLDIASETHRREAALQALRSGKPTLTRPITLVQASGQPSQGFLFLLPIYATQDGAAPPQPSVQAADGLAYAPLVIHEVLAGQTLIHDELSLALYDTDGTGPPQRFFAQAHADDAAHAGLVRRVDLPVYGRQWIAEFKATPVFSARLHLPPPQRTAQLVLGASVLLATLLYFFLRDRQHRRQAMVEDAHMAAIAENAGDGIVGLDPQGRITRWNRAAESIFGRSTAQVLGQRLQDLLRGTDGAGPLPATARTEFTAQLQRDGRLIDLDIRSAPVVARSGQSLGLAVTVRDITEQLHADERFQLAVEAAPTAMLMVDAQQRIVLASRKAEELFGHDAATLRGLSLDALIPERHRTNHADNVAGYLRAPQPRAMGHGRALYARHRDGRDIPVEIGLNPVRTREGPATLASITDISQRRRLEEQLQATLDRLRLAVAAADVGIWVWRLDDEEMEWDERMFEIYGVPPAQRSAGGWVAFWQSRVHREDLLALQPGLERLRREGGSYEASFRITRAGETRHIQAAAIVEHGPDGRVQRLVGINRDITAQITAQERILELNTSLEDLVAQRTQELHLALEEARQATRTKSEFLANMSHEIRTPLNAILGLCYLLAGQQLPPDAHGMLQRIQDAGRGLLAIINDILDLSKIEAHRLEIEQQPFDLGAVLDNLASVMAAARGDKPVALVVQPPPPGARYLVGDSLRLGQVLMNLLSNAIKFTERGEVRLGVAREDDGSTPGRVRLRLWVRDTGIGIGPEQQAHIFEAFSQADSSTSRRFGGTGLGLTISSHLVGLMGGNLTVASVRGVGSTFSFTLDFGTTVAERCPPLPRDSSSLPTGPAARRLQGMALLVVDDSEINREVAARILGGEGATVTLADDGGSALALLAEQPTAFDVVLMDIQMPGMDGYEATRRIRATPALRRLPVVALTAGAFASQRDKALASGLDAFVAKPFLVDQLVQTLLQVRRRGEATAPLPAPAPTEQGPAIDVQRGLAVCGDAAALAQALGRFMHLHGDAVLQLRRAGPAEAAELAHRLRGVAAQLGLDQVAAKTAAYERALGENRPGGAALDALALAMEQASAAIAAYTRRPAG</sequence>
<dbReference type="PROSITE" id="PS50839">
    <property type="entry name" value="CHASE"/>
    <property type="match status" value="1"/>
</dbReference>
<dbReference type="InterPro" id="IPR005467">
    <property type="entry name" value="His_kinase_dom"/>
</dbReference>
<dbReference type="SUPFAM" id="SSF47226">
    <property type="entry name" value="Histidine-containing phosphotransfer domain, HPT domain"/>
    <property type="match status" value="1"/>
</dbReference>
<feature type="modified residue" description="4-aspartylphosphate" evidence="10">
    <location>
        <position position="1046"/>
    </location>
</feature>
<dbReference type="SMART" id="SM00091">
    <property type="entry name" value="PAS"/>
    <property type="match status" value="3"/>
</dbReference>
<dbReference type="SMART" id="SM00448">
    <property type="entry name" value="REC"/>
    <property type="match status" value="1"/>
</dbReference>
<keyword evidence="11" id="KW-0732">Signal</keyword>
<reference evidence="18" key="1">
    <citation type="journal article" date="2019" name="Int. J. Syst. Evol. Microbiol.">
        <title>The Global Catalogue of Microorganisms (GCM) 10K type strain sequencing project: providing services to taxonomists for standard genome sequencing and annotation.</title>
        <authorList>
            <consortium name="The Broad Institute Genomics Platform"/>
            <consortium name="The Broad Institute Genome Sequencing Center for Infectious Disease"/>
            <person name="Wu L."/>
            <person name="Ma J."/>
        </authorList>
    </citation>
    <scope>NUCLEOTIDE SEQUENCE [LARGE SCALE GENOMIC DNA]</scope>
    <source>
        <strain evidence="18">KCTC 23314</strain>
    </source>
</reference>
<evidence type="ECO:0000259" key="16">
    <source>
        <dbReference type="PROSITE" id="PS50839"/>
    </source>
</evidence>
<dbReference type="PANTHER" id="PTHR43047">
    <property type="entry name" value="TWO-COMPONENT HISTIDINE PROTEIN KINASE"/>
    <property type="match status" value="1"/>
</dbReference>
<dbReference type="GO" id="GO:0016301">
    <property type="term" value="F:kinase activity"/>
    <property type="evidence" value="ECO:0007669"/>
    <property type="project" value="UniProtKB-KW"/>
</dbReference>
<keyword evidence="9" id="KW-0472">Membrane</keyword>
<keyword evidence="8" id="KW-1133">Transmembrane helix</keyword>
<evidence type="ECO:0000256" key="6">
    <source>
        <dbReference type="ARBA" id="ARBA00022692"/>
    </source>
</evidence>
<dbReference type="InterPro" id="IPR001789">
    <property type="entry name" value="Sig_transdc_resp-reg_receiver"/>
</dbReference>
<dbReference type="PANTHER" id="PTHR43047:SF64">
    <property type="entry name" value="HISTIDINE KINASE CONTAINING CHEY-HOMOLOGOUS RECEIVER DOMAIN AND PAS DOMAIN-RELATED"/>
    <property type="match status" value="1"/>
</dbReference>
<dbReference type="SUPFAM" id="SSF55785">
    <property type="entry name" value="PYP-like sensor domain (PAS domain)"/>
    <property type="match status" value="3"/>
</dbReference>
<keyword evidence="18" id="KW-1185">Reference proteome</keyword>
<feature type="domain" description="PAC" evidence="15">
    <location>
        <begin position="654"/>
        <end position="707"/>
    </location>
</feature>
<dbReference type="CDD" id="cd17546">
    <property type="entry name" value="REC_hyHK_CKI1_RcsC-like"/>
    <property type="match status" value="1"/>
</dbReference>
<dbReference type="InterPro" id="IPR036097">
    <property type="entry name" value="HisK_dim/P_sf"/>
</dbReference>
<dbReference type="InterPro" id="IPR000014">
    <property type="entry name" value="PAS"/>
</dbReference>
<dbReference type="InterPro" id="IPR000700">
    <property type="entry name" value="PAS-assoc_C"/>
</dbReference>
<keyword evidence="5" id="KW-0808">Transferase</keyword>
<evidence type="ECO:0000256" key="3">
    <source>
        <dbReference type="ARBA" id="ARBA00012438"/>
    </source>
</evidence>
<dbReference type="InterPro" id="IPR004358">
    <property type="entry name" value="Sig_transdc_His_kin-like_C"/>
</dbReference>
<dbReference type="InterPro" id="IPR013767">
    <property type="entry name" value="PAS_fold"/>
</dbReference>
<dbReference type="InterPro" id="IPR003594">
    <property type="entry name" value="HATPase_dom"/>
</dbReference>
<feature type="domain" description="Response regulatory" evidence="13">
    <location>
        <begin position="995"/>
        <end position="1113"/>
    </location>
</feature>
<dbReference type="InterPro" id="IPR001610">
    <property type="entry name" value="PAC"/>
</dbReference>
<dbReference type="InterPro" id="IPR013655">
    <property type="entry name" value="PAS_fold_3"/>
</dbReference>
<feature type="domain" description="PAS" evidence="14">
    <location>
        <begin position="340"/>
        <end position="395"/>
    </location>
</feature>
<dbReference type="InterPro" id="IPR042240">
    <property type="entry name" value="CHASE_sf"/>
</dbReference>
<dbReference type="Pfam" id="PF08447">
    <property type="entry name" value="PAS_3"/>
    <property type="match status" value="1"/>
</dbReference>
<dbReference type="Pfam" id="PF00989">
    <property type="entry name" value="PAS"/>
    <property type="match status" value="2"/>
</dbReference>
<feature type="domain" description="CHASE" evidence="16">
    <location>
        <begin position="74"/>
        <end position="290"/>
    </location>
</feature>
<dbReference type="SUPFAM" id="SSF47384">
    <property type="entry name" value="Homodimeric domain of signal transducing histidine kinase"/>
    <property type="match status" value="1"/>
</dbReference>
<accession>A0ABQ3G5A9</accession>
<dbReference type="SMART" id="SM00387">
    <property type="entry name" value="HATPase_c"/>
    <property type="match status" value="1"/>
</dbReference>
<dbReference type="PROSITE" id="PS50113">
    <property type="entry name" value="PAC"/>
    <property type="match status" value="3"/>
</dbReference>
<keyword evidence="6" id="KW-0812">Transmembrane</keyword>
<dbReference type="Pfam" id="PF02518">
    <property type="entry name" value="HATPase_c"/>
    <property type="match status" value="1"/>
</dbReference>
<feature type="signal peptide" evidence="11">
    <location>
        <begin position="1"/>
        <end position="22"/>
    </location>
</feature>
<evidence type="ECO:0000313" key="18">
    <source>
        <dbReference type="Proteomes" id="UP000626210"/>
    </source>
</evidence>
<evidence type="ECO:0000259" key="15">
    <source>
        <dbReference type="PROSITE" id="PS50113"/>
    </source>
</evidence>
<gene>
    <name evidence="17" type="ORF">GCM10007320_37010</name>
</gene>
<dbReference type="SUPFAM" id="SSF52172">
    <property type="entry name" value="CheY-like"/>
    <property type="match status" value="1"/>
</dbReference>
<dbReference type="InterPro" id="IPR036641">
    <property type="entry name" value="HPT_dom_sf"/>
</dbReference>
<dbReference type="Gene3D" id="3.40.50.2300">
    <property type="match status" value="1"/>
</dbReference>
<dbReference type="Proteomes" id="UP000626210">
    <property type="component" value="Unassembled WGS sequence"/>
</dbReference>
<comment type="catalytic activity">
    <reaction evidence="1">
        <text>ATP + protein L-histidine = ADP + protein N-phospho-L-histidine.</text>
        <dbReference type="EC" id="2.7.13.3"/>
    </reaction>
</comment>
<dbReference type="SUPFAM" id="SSF55874">
    <property type="entry name" value="ATPase domain of HSP90 chaperone/DNA topoisomerase II/histidine kinase"/>
    <property type="match status" value="1"/>
</dbReference>
<dbReference type="PROSITE" id="PS50109">
    <property type="entry name" value="HIS_KIN"/>
    <property type="match status" value="1"/>
</dbReference>
<dbReference type="Gene3D" id="3.30.450.20">
    <property type="entry name" value="PAS domain"/>
    <property type="match status" value="3"/>
</dbReference>
<feature type="domain" description="Histidine kinase" evidence="12">
    <location>
        <begin position="743"/>
        <end position="966"/>
    </location>
</feature>
<comment type="subcellular location">
    <subcellularLocation>
        <location evidence="2">Membrane</location>
    </subcellularLocation>
</comment>
<dbReference type="SMART" id="SM01079">
    <property type="entry name" value="CHASE"/>
    <property type="match status" value="1"/>
</dbReference>
<evidence type="ECO:0000256" key="11">
    <source>
        <dbReference type="SAM" id="SignalP"/>
    </source>
</evidence>
<protein>
    <recommendedName>
        <fullName evidence="3">histidine kinase</fullName>
        <ecNumber evidence="3">2.7.13.3</ecNumber>
    </recommendedName>
</protein>
<evidence type="ECO:0000256" key="10">
    <source>
        <dbReference type="PROSITE-ProRule" id="PRU00169"/>
    </source>
</evidence>
<name>A0ABQ3G5A9_9BURK</name>